<keyword evidence="2" id="KW-0812">Transmembrane</keyword>
<sequence length="303" mass="33123">MADDNDRTVIRPTPGRRPATPSVSQPAVPPAAPPPMAPMAPPQAGGGMPPPVASPAQPQYSPDASAIAPSGLNPLVDSAVVLLSLAGQLRNTASHPDVAGLREHVVQQIKVFEQNSRTAGVTPETALAARYTLCTLLDETVLGTPWGSESVWSTQSLLSTFHNETWGGEKFFMILERMIQEPGTNIDLLELMYICLSLGFEGKFAVQENGRSKLVEMMDNLFRTIRMQRGDFERELSPNWRGVQDKRHMLERYVPLWVVGALAGVLLLVTYGGFRFILENTSAPAYDSLETISRVVDGQEQQQ</sequence>
<evidence type="ECO:0000256" key="1">
    <source>
        <dbReference type="SAM" id="MobiDB-lite"/>
    </source>
</evidence>
<name>A0A3B0YEV7_9ZZZZ</name>
<dbReference type="NCBIfam" id="NF038228">
    <property type="entry name" value="IcmH_DotU_IVB"/>
    <property type="match status" value="1"/>
</dbReference>
<accession>A0A3B0YEV7</accession>
<dbReference type="Gene3D" id="1.25.40.590">
    <property type="entry name" value="Type IV / VI secretion system, DotU"/>
    <property type="match status" value="1"/>
</dbReference>
<proteinExistence type="predicted"/>
<keyword evidence="2" id="KW-1133">Transmembrane helix</keyword>
<evidence type="ECO:0000259" key="3">
    <source>
        <dbReference type="Pfam" id="PF09850"/>
    </source>
</evidence>
<evidence type="ECO:0000256" key="2">
    <source>
        <dbReference type="SAM" id="Phobius"/>
    </source>
</evidence>
<dbReference type="PANTHER" id="PTHR38033">
    <property type="entry name" value="MEMBRANE PROTEIN-RELATED"/>
    <property type="match status" value="1"/>
</dbReference>
<feature type="region of interest" description="Disordered" evidence="1">
    <location>
        <begin position="1"/>
        <end position="65"/>
    </location>
</feature>
<evidence type="ECO:0000313" key="4">
    <source>
        <dbReference type="EMBL" id="VAW79435.1"/>
    </source>
</evidence>
<gene>
    <name evidence="4" type="ORF">MNBD_GAMMA15-1792</name>
</gene>
<feature type="transmembrane region" description="Helical" evidence="2">
    <location>
        <begin position="256"/>
        <end position="278"/>
    </location>
</feature>
<keyword evidence="2" id="KW-0472">Membrane</keyword>
<dbReference type="InterPro" id="IPR017732">
    <property type="entry name" value="T4/T6SS_DotU"/>
</dbReference>
<reference evidence="4" key="1">
    <citation type="submission" date="2018-06" db="EMBL/GenBank/DDBJ databases">
        <authorList>
            <person name="Zhirakovskaya E."/>
        </authorList>
    </citation>
    <scope>NUCLEOTIDE SEQUENCE</scope>
</reference>
<feature type="compositionally biased region" description="Pro residues" evidence="1">
    <location>
        <begin position="27"/>
        <end position="41"/>
    </location>
</feature>
<dbReference type="InterPro" id="IPR038522">
    <property type="entry name" value="T4/T6SS_DotU_sf"/>
</dbReference>
<dbReference type="Pfam" id="PF09850">
    <property type="entry name" value="DotU"/>
    <property type="match status" value="1"/>
</dbReference>
<dbReference type="PANTHER" id="PTHR38033:SF1">
    <property type="entry name" value="DOTU FAMILY TYPE IV_VI SECRETION SYSTEM PROTEIN"/>
    <property type="match status" value="1"/>
</dbReference>
<feature type="domain" description="Type IV / VI secretion system DotU" evidence="3">
    <location>
        <begin position="74"/>
        <end position="276"/>
    </location>
</feature>
<organism evidence="4">
    <name type="scientific">hydrothermal vent metagenome</name>
    <dbReference type="NCBI Taxonomy" id="652676"/>
    <lineage>
        <taxon>unclassified sequences</taxon>
        <taxon>metagenomes</taxon>
        <taxon>ecological metagenomes</taxon>
    </lineage>
</organism>
<protein>
    <submittedName>
        <fullName evidence="4">Outer membrane protein ImpK/VasF, OmpA/MotB domain</fullName>
    </submittedName>
</protein>
<dbReference type="EMBL" id="UOFN01000111">
    <property type="protein sequence ID" value="VAW79435.1"/>
    <property type="molecule type" value="Genomic_DNA"/>
</dbReference>
<dbReference type="AlphaFoldDB" id="A0A3B0YEV7"/>
<dbReference type="NCBIfam" id="TIGR03349">
    <property type="entry name" value="IV_VI_DotU"/>
    <property type="match status" value="1"/>
</dbReference>